<accession>A0A381PAQ9</accession>
<dbReference type="PANTHER" id="PTHR43477:SF1">
    <property type="entry name" value="DIHYDROANTICAPSIN 7-DEHYDROGENASE"/>
    <property type="match status" value="1"/>
</dbReference>
<dbReference type="AlphaFoldDB" id="A0A381PAQ9"/>
<keyword evidence="2" id="KW-0560">Oxidoreductase</keyword>
<evidence type="ECO:0000256" key="2">
    <source>
        <dbReference type="ARBA" id="ARBA00023002"/>
    </source>
</evidence>
<dbReference type="InterPro" id="IPR036291">
    <property type="entry name" value="NAD(P)-bd_dom_sf"/>
</dbReference>
<reference evidence="3" key="1">
    <citation type="submission" date="2018-05" db="EMBL/GenBank/DDBJ databases">
        <authorList>
            <person name="Lanie J.A."/>
            <person name="Ng W.-L."/>
            <person name="Kazmierczak K.M."/>
            <person name="Andrzejewski T.M."/>
            <person name="Davidsen T.M."/>
            <person name="Wayne K.J."/>
            <person name="Tettelin H."/>
            <person name="Glass J.I."/>
            <person name="Rusch D."/>
            <person name="Podicherti R."/>
            <person name="Tsui H.-C.T."/>
            <person name="Winkler M.E."/>
        </authorList>
    </citation>
    <scope>NUCLEOTIDE SEQUENCE</scope>
</reference>
<evidence type="ECO:0000313" key="3">
    <source>
        <dbReference type="EMBL" id="SUZ62583.1"/>
    </source>
</evidence>
<dbReference type="InterPro" id="IPR051122">
    <property type="entry name" value="SDR_DHRS6-like"/>
</dbReference>
<protein>
    <recommendedName>
        <fullName evidence="4">Short-chain dehydrogenase</fullName>
    </recommendedName>
</protein>
<dbReference type="Pfam" id="PF13561">
    <property type="entry name" value="adh_short_C2"/>
    <property type="match status" value="1"/>
</dbReference>
<dbReference type="InterPro" id="IPR002347">
    <property type="entry name" value="SDR_fam"/>
</dbReference>
<gene>
    <name evidence="3" type="ORF">METZ01_LOCUS15437</name>
</gene>
<dbReference type="PANTHER" id="PTHR43477">
    <property type="entry name" value="DIHYDROANTICAPSIN 7-DEHYDROGENASE"/>
    <property type="match status" value="1"/>
</dbReference>
<evidence type="ECO:0008006" key="4">
    <source>
        <dbReference type="Google" id="ProtNLM"/>
    </source>
</evidence>
<name>A0A381PAQ9_9ZZZZ</name>
<dbReference type="Gene3D" id="3.40.50.720">
    <property type="entry name" value="NAD(P)-binding Rossmann-like Domain"/>
    <property type="match status" value="1"/>
</dbReference>
<dbReference type="GO" id="GO:0016491">
    <property type="term" value="F:oxidoreductase activity"/>
    <property type="evidence" value="ECO:0007669"/>
    <property type="project" value="UniProtKB-KW"/>
</dbReference>
<comment type="similarity">
    <text evidence="1">Belongs to the short-chain dehydrogenases/reductases (SDR) family.</text>
</comment>
<dbReference type="EMBL" id="UINC01000879">
    <property type="protein sequence ID" value="SUZ62583.1"/>
    <property type="molecule type" value="Genomic_DNA"/>
</dbReference>
<sequence length="270" mass="29045">MSRIDPEFERIRDRGVSLVTFNKDALDAEVRSEILDGLAEALGTDGKVRVILHSIAFGNLKLIGPEADVNDTARQRLADELGIDEAKLCEVADQLFAEGCDGVQGLTTPPEYSADAFLDEEDMARTIYSMGTSLLGWTQALRERGMFAPDTRVLGLTSEGNAVAWKGYAAVAAAKVALESVSRSIAVEMAPFGIRSNIVQAGVTDTPALRMIPGSRHLKAQARTRNPFGRLTTPEDVADAIYLLSLPEAAWINGNVLRVDGGERISGASR</sequence>
<evidence type="ECO:0000256" key="1">
    <source>
        <dbReference type="ARBA" id="ARBA00006484"/>
    </source>
</evidence>
<dbReference type="SUPFAM" id="SSF51735">
    <property type="entry name" value="NAD(P)-binding Rossmann-fold domains"/>
    <property type="match status" value="1"/>
</dbReference>
<dbReference type="PRINTS" id="PR00081">
    <property type="entry name" value="GDHRDH"/>
</dbReference>
<organism evidence="3">
    <name type="scientific">marine metagenome</name>
    <dbReference type="NCBI Taxonomy" id="408172"/>
    <lineage>
        <taxon>unclassified sequences</taxon>
        <taxon>metagenomes</taxon>
        <taxon>ecological metagenomes</taxon>
    </lineage>
</organism>
<proteinExistence type="inferred from homology"/>